<organism evidence="2 3">
    <name type="scientific">Austropuccinia psidii MF-1</name>
    <dbReference type="NCBI Taxonomy" id="1389203"/>
    <lineage>
        <taxon>Eukaryota</taxon>
        <taxon>Fungi</taxon>
        <taxon>Dikarya</taxon>
        <taxon>Basidiomycota</taxon>
        <taxon>Pucciniomycotina</taxon>
        <taxon>Pucciniomycetes</taxon>
        <taxon>Pucciniales</taxon>
        <taxon>Sphaerophragmiaceae</taxon>
        <taxon>Austropuccinia</taxon>
    </lineage>
</organism>
<evidence type="ECO:0000313" key="3">
    <source>
        <dbReference type="Proteomes" id="UP000765509"/>
    </source>
</evidence>
<dbReference type="AlphaFoldDB" id="A0A9Q3GNN1"/>
<dbReference type="InterPro" id="IPR013103">
    <property type="entry name" value="RVT_2"/>
</dbReference>
<accession>A0A9Q3GNN1</accession>
<evidence type="ECO:0000259" key="1">
    <source>
        <dbReference type="Pfam" id="PF07727"/>
    </source>
</evidence>
<gene>
    <name evidence="2" type="ORF">O181_013170</name>
</gene>
<feature type="domain" description="Reverse transcriptase Ty1/copia-type" evidence="1">
    <location>
        <begin position="197"/>
        <end position="402"/>
    </location>
</feature>
<dbReference type="SUPFAM" id="SSF56672">
    <property type="entry name" value="DNA/RNA polymerases"/>
    <property type="match status" value="1"/>
</dbReference>
<protein>
    <recommendedName>
        <fullName evidence="1">Reverse transcriptase Ty1/copia-type domain-containing protein</fullName>
    </recommendedName>
</protein>
<dbReference type="Pfam" id="PF07727">
    <property type="entry name" value="RVT_2"/>
    <property type="match status" value="1"/>
</dbReference>
<proteinExistence type="predicted"/>
<keyword evidence="3" id="KW-1185">Reference proteome</keyword>
<dbReference type="InterPro" id="IPR043502">
    <property type="entry name" value="DNA/RNA_pol_sf"/>
</dbReference>
<name>A0A9Q3GNN1_9BASI</name>
<dbReference type="Proteomes" id="UP000765509">
    <property type="component" value="Unassembled WGS sequence"/>
</dbReference>
<sequence>MSYQILRLADLKVTITRNAIFNESIFPHVNGGKSKTPWNVKEVLDQQPFYQSTDNLPLPPTETNSPTTINDNLLTNIIQQTTDENINSPDESTLEQTDSFNNESITENTCQPILPIDEQQTNRDKRTPRLKVIGPCHPTIITGDIDPLQILPYSRRPTAYLTKSEETPSTYHGALKSDKSEWIKAIGKELSTMDRLHVWDIIDLKKKYKLVGTTWVFKLKRNHLNQVIEHKARLCAQGFTQTPWIYFNNTYALTGHLNSLRALIAHACINKLDFHQIDIKGAFLNAPLNKTVYLSIPQGLFIDCRQYCLRLKKAIYSLKQATLAWYTCLKLWLQSVGFMTCKLDTCVFHRKDPEDLWIYVHVNDFALFGKNLHIFKKEIHDDFDIKDMGPADLLLGVNINQQERKLP</sequence>
<dbReference type="OrthoDB" id="3344688at2759"/>
<comment type="caution">
    <text evidence="2">The sequence shown here is derived from an EMBL/GenBank/DDBJ whole genome shotgun (WGS) entry which is preliminary data.</text>
</comment>
<evidence type="ECO:0000313" key="2">
    <source>
        <dbReference type="EMBL" id="MBW0473455.1"/>
    </source>
</evidence>
<reference evidence="2" key="1">
    <citation type="submission" date="2021-03" db="EMBL/GenBank/DDBJ databases">
        <title>Draft genome sequence of rust myrtle Austropuccinia psidii MF-1, a brazilian biotype.</title>
        <authorList>
            <person name="Quecine M.C."/>
            <person name="Pachon D.M.R."/>
            <person name="Bonatelli M.L."/>
            <person name="Correr F.H."/>
            <person name="Franceschini L.M."/>
            <person name="Leite T.F."/>
            <person name="Margarido G.R.A."/>
            <person name="Almeida C.A."/>
            <person name="Ferrarezi J.A."/>
            <person name="Labate C.A."/>
        </authorList>
    </citation>
    <scope>NUCLEOTIDE SEQUENCE</scope>
    <source>
        <strain evidence="2">MF-1</strain>
    </source>
</reference>
<dbReference type="EMBL" id="AVOT02003414">
    <property type="protein sequence ID" value="MBW0473455.1"/>
    <property type="molecule type" value="Genomic_DNA"/>
</dbReference>